<dbReference type="Pfam" id="PF11799">
    <property type="entry name" value="IMS_C"/>
    <property type="match status" value="1"/>
</dbReference>
<comment type="caution">
    <text evidence="6">The sequence shown here is derived from an EMBL/GenBank/DDBJ whole genome shotgun (WGS) entry which is preliminary data.</text>
</comment>
<dbReference type="Pfam" id="PF00817">
    <property type="entry name" value="IMS"/>
    <property type="match status" value="1"/>
</dbReference>
<dbReference type="EMBL" id="WJBH02000006">
    <property type="protein sequence ID" value="KAI9556726.1"/>
    <property type="molecule type" value="Genomic_DNA"/>
</dbReference>
<evidence type="ECO:0000256" key="2">
    <source>
        <dbReference type="ARBA" id="ARBA00022634"/>
    </source>
</evidence>
<dbReference type="Gene3D" id="1.10.150.20">
    <property type="entry name" value="5' to 3' exonuclease, C-terminal subdomain"/>
    <property type="match status" value="1"/>
</dbReference>
<dbReference type="SUPFAM" id="SSF56672">
    <property type="entry name" value="DNA/RNA polymerases"/>
    <property type="match status" value="1"/>
</dbReference>
<dbReference type="AlphaFoldDB" id="A0AAD5PR33"/>
<dbReference type="GO" id="GO:0019985">
    <property type="term" value="P:translesion synthesis"/>
    <property type="evidence" value="ECO:0007669"/>
    <property type="project" value="TreeGrafter"/>
</dbReference>
<comment type="similarity">
    <text evidence="1">Belongs to the DNA polymerase type-Y family.</text>
</comment>
<feature type="region of interest" description="Disordered" evidence="4">
    <location>
        <begin position="428"/>
        <end position="448"/>
    </location>
</feature>
<evidence type="ECO:0000259" key="5">
    <source>
        <dbReference type="PROSITE" id="PS50173"/>
    </source>
</evidence>
<dbReference type="InterPro" id="IPR053848">
    <property type="entry name" value="IMS_HHH_1"/>
</dbReference>
<dbReference type="InterPro" id="IPR025527">
    <property type="entry name" value="HUWE1/Rev1_UBM"/>
</dbReference>
<dbReference type="FunFam" id="3.40.1170.60:FF:000021">
    <property type="entry name" value="DNA polymerase IV"/>
    <property type="match status" value="1"/>
</dbReference>
<dbReference type="PROSITE" id="PS50173">
    <property type="entry name" value="UMUC"/>
    <property type="match status" value="1"/>
</dbReference>
<proteinExistence type="inferred from homology"/>
<organism evidence="6 7">
    <name type="scientific">Daphnia sinensis</name>
    <dbReference type="NCBI Taxonomy" id="1820382"/>
    <lineage>
        <taxon>Eukaryota</taxon>
        <taxon>Metazoa</taxon>
        <taxon>Ecdysozoa</taxon>
        <taxon>Arthropoda</taxon>
        <taxon>Crustacea</taxon>
        <taxon>Branchiopoda</taxon>
        <taxon>Diplostraca</taxon>
        <taxon>Cladocera</taxon>
        <taxon>Anomopoda</taxon>
        <taxon>Daphniidae</taxon>
        <taxon>Daphnia</taxon>
        <taxon>Daphnia similis group</taxon>
    </lineage>
</organism>
<feature type="domain" description="UmuC" evidence="5">
    <location>
        <begin position="27"/>
        <end position="233"/>
    </location>
</feature>
<dbReference type="Gene3D" id="6.10.250.1630">
    <property type="match status" value="1"/>
</dbReference>
<keyword evidence="3" id="KW-0808">Transferase</keyword>
<dbReference type="Gene3D" id="3.30.1490.100">
    <property type="entry name" value="DNA polymerase, Y-family, little finger domain"/>
    <property type="match status" value="1"/>
</dbReference>
<dbReference type="SUPFAM" id="SSF100879">
    <property type="entry name" value="Lesion bypass DNA polymerase (Y-family), little finger domain"/>
    <property type="match status" value="1"/>
</dbReference>
<gene>
    <name evidence="6" type="ORF">GHT06_016517</name>
</gene>
<dbReference type="InterPro" id="IPR043502">
    <property type="entry name" value="DNA/RNA_pol_sf"/>
</dbReference>
<sequence>MEGEDEDHEFLFNTSADQSFNKHERVIIHIDIDCFYAQVEMILNPSLRGKPLGIKQKNIVVTCNYEARALGVEKLMTIKSALEKCPSLILANGEDLKKYREMSEKIYQVLQSYSLFVEKLGFDENFIDVTHKVVKCPEVPQVITGHTFQDSDGICACGCTERLAQGSFIAQKMRDRLRDELGITSCAGIAFNKLLAKLIGTTHKPNQQTTLLSTSSLSLIKSLKHPRNIPGIGSAINRKLEALGIDTIEKLQSAEIFKLTEALGAKIANQIQQLSFGIDNSHVKITDRPKSIGAEDGFTPIRSEVEVQKKLTCLLDRVLELVEKDGRKPSQLKLTVRKLHPSSHSVRESRQTTIEYATETGSSTHQGPGGEKQKVKLMTTLKNLFEKIIDCDVSWQVTLLGISFSGFPSSNSASPVKNSINKYFHLKASSSRSEEPQPPAKRGRFDESVLQELPPDIRQEVLQDMQNQLPSSDAQKPTDFNCPKGIDPLVFYELPMEIREELLAEERMKKQTIKRKPNNLLQYFRKAS</sequence>
<dbReference type="InterPro" id="IPR017961">
    <property type="entry name" value="DNA_pol_Y-fam_little_finger"/>
</dbReference>
<dbReference type="PANTHER" id="PTHR46404:SF1">
    <property type="entry name" value="DNA POLYMERASE IOTA"/>
    <property type="match status" value="1"/>
</dbReference>
<protein>
    <recommendedName>
        <fullName evidence="5">UmuC domain-containing protein</fullName>
    </recommendedName>
</protein>
<dbReference type="GO" id="GO:0003887">
    <property type="term" value="F:DNA-directed DNA polymerase activity"/>
    <property type="evidence" value="ECO:0007669"/>
    <property type="project" value="InterPro"/>
</dbReference>
<keyword evidence="2" id="KW-0237">DNA synthesis</keyword>
<dbReference type="Pfam" id="PF21999">
    <property type="entry name" value="IMS_HHH_1"/>
    <property type="match status" value="1"/>
</dbReference>
<dbReference type="InterPro" id="IPR001126">
    <property type="entry name" value="UmuC"/>
</dbReference>
<dbReference type="PANTHER" id="PTHR46404">
    <property type="entry name" value="DNA POLYMERASE IOTA"/>
    <property type="match status" value="1"/>
</dbReference>
<dbReference type="InterPro" id="IPR036775">
    <property type="entry name" value="DNA_pol_Y-fam_lit_finger_sf"/>
</dbReference>
<name>A0AAD5PR33_9CRUS</name>
<dbReference type="Proteomes" id="UP000820818">
    <property type="component" value="Linkage Group LG6"/>
</dbReference>
<dbReference type="FunFam" id="3.30.1490.100:FF:000003">
    <property type="entry name" value="Polymerase (DNA directed) iota"/>
    <property type="match status" value="1"/>
</dbReference>
<dbReference type="Gene3D" id="3.30.70.270">
    <property type="match status" value="1"/>
</dbReference>
<evidence type="ECO:0000256" key="3">
    <source>
        <dbReference type="ARBA" id="ARBA00022679"/>
    </source>
</evidence>
<dbReference type="GO" id="GO:0006281">
    <property type="term" value="P:DNA repair"/>
    <property type="evidence" value="ECO:0007669"/>
    <property type="project" value="InterPro"/>
</dbReference>
<evidence type="ECO:0000313" key="7">
    <source>
        <dbReference type="Proteomes" id="UP000820818"/>
    </source>
</evidence>
<keyword evidence="7" id="KW-1185">Reference proteome</keyword>
<evidence type="ECO:0000256" key="4">
    <source>
        <dbReference type="SAM" id="MobiDB-lite"/>
    </source>
</evidence>
<evidence type="ECO:0000256" key="1">
    <source>
        <dbReference type="ARBA" id="ARBA00010945"/>
    </source>
</evidence>
<reference evidence="6 7" key="1">
    <citation type="submission" date="2022-05" db="EMBL/GenBank/DDBJ databases">
        <title>A multi-omics perspective on studying reproductive biology in Daphnia sinensis.</title>
        <authorList>
            <person name="Jia J."/>
        </authorList>
    </citation>
    <scope>NUCLEOTIDE SEQUENCE [LARGE SCALE GENOMIC DNA]</scope>
    <source>
        <strain evidence="6 7">WSL</strain>
    </source>
</reference>
<evidence type="ECO:0000313" key="6">
    <source>
        <dbReference type="EMBL" id="KAI9556726.1"/>
    </source>
</evidence>
<dbReference type="Pfam" id="PF14377">
    <property type="entry name" value="UBM"/>
    <property type="match status" value="2"/>
</dbReference>
<accession>A0AAD5PR33</accession>
<dbReference type="GO" id="GO:0003684">
    <property type="term" value="F:damaged DNA binding"/>
    <property type="evidence" value="ECO:0007669"/>
    <property type="project" value="InterPro"/>
</dbReference>
<dbReference type="Gene3D" id="3.40.1170.60">
    <property type="match status" value="1"/>
</dbReference>
<dbReference type="InterPro" id="IPR043128">
    <property type="entry name" value="Rev_trsase/Diguanyl_cyclase"/>
</dbReference>